<dbReference type="SUPFAM" id="SSF53474">
    <property type="entry name" value="alpha/beta-Hydrolases"/>
    <property type="match status" value="1"/>
</dbReference>
<dbReference type="InterPro" id="IPR018202">
    <property type="entry name" value="Ser_caboxypep_ser_AS"/>
</dbReference>
<evidence type="ECO:0000256" key="4">
    <source>
        <dbReference type="ARBA" id="ARBA00022729"/>
    </source>
</evidence>
<comment type="similarity">
    <text evidence="1 7">Belongs to the peptidase S10 family.</text>
</comment>
<keyword evidence="6" id="KW-0325">Glycoprotein</keyword>
<dbReference type="InterPro" id="IPR001563">
    <property type="entry name" value="Peptidase_S10"/>
</dbReference>
<dbReference type="EMBL" id="GALA01001161">
    <property type="protein sequence ID" value="JAA93691.1"/>
    <property type="molecule type" value="mRNA"/>
</dbReference>
<dbReference type="Gene3D" id="3.40.50.1820">
    <property type="entry name" value="alpha/beta hydrolase"/>
    <property type="match status" value="1"/>
</dbReference>
<proteinExistence type="evidence at transcript level"/>
<feature type="signal peptide" evidence="7">
    <location>
        <begin position="1"/>
        <end position="19"/>
    </location>
</feature>
<dbReference type="GO" id="GO:0004185">
    <property type="term" value="F:serine-type carboxypeptidase activity"/>
    <property type="evidence" value="ECO:0007669"/>
    <property type="project" value="UniProtKB-UniRule"/>
</dbReference>
<dbReference type="PROSITE" id="PS00560">
    <property type="entry name" value="CARBOXYPEPT_SER_HIS"/>
    <property type="match status" value="1"/>
</dbReference>
<dbReference type="PANTHER" id="PTHR11802:SF472">
    <property type="entry name" value="SERINE CARBOXYPEPTIDASE CPVL-RELATED"/>
    <property type="match status" value="1"/>
</dbReference>
<sequence length="468" mass="52682">MKFNLVVLALFACYSVSEAFWNPYRRFFKRSAAPTRAGESGEPLFLTKLLQDGKIEEARNRAKVNHPLLTGAESYSGLVTVDLKTNSNLFFWHVAAKSNRQQAPVVVYLQGGPGSSSLLGLFEENGPWKVHRNMSVTHREYSWHVNHHLVYVDNPVGTGFSFTDSEEGYSTNEEHVGENLYRFLRQFYVMFPNLLANPLYVVGESYGGKFAVALSHTIHNSPDAKLNLQGLAIGDAFVDPRSQLHHGDFLYQIGLIDHKAKEKFDEDEAAAVECVERNDFQCALRLVDELLEGVDGQESYFKKVTGFSSYYNYVTGDEDDTGDNALMKFLSTPDVRKAMHVGDLPFQNSDGHGKVAEKLSEDLLDTVAPWVSEQLSERPVLFYNGQLDVLCAYPQTVDFLLSLPFDGSEEYKDAPREIHRVDGDIVGYRKKAGNLREVLIRNAGHMAPRDQPKATFDIISSFTHRKSF</sequence>
<dbReference type="PRINTS" id="PR00724">
    <property type="entry name" value="CRBOXYPTASEC"/>
</dbReference>
<dbReference type="InterPro" id="IPR033124">
    <property type="entry name" value="Ser_caboxypep_his_AS"/>
</dbReference>
<name>T1DI41_9DIPT</name>
<keyword evidence="2 7" id="KW-0121">Carboxypeptidase</keyword>
<dbReference type="EC" id="3.4.16.-" evidence="7"/>
<dbReference type="InterPro" id="IPR029058">
    <property type="entry name" value="AB_hydrolase_fold"/>
</dbReference>
<keyword evidence="4 7" id="KW-0732">Signal</keyword>
<feature type="chain" id="PRO_5005147005" description="Carboxypeptidase" evidence="7">
    <location>
        <begin position="20"/>
        <end position="468"/>
    </location>
</feature>
<dbReference type="AlphaFoldDB" id="T1DI41"/>
<keyword evidence="5 7" id="KW-0378">Hydrolase</keyword>
<protein>
    <recommendedName>
        <fullName evidence="7">Carboxypeptidase</fullName>
        <ecNumber evidence="7">3.4.16.-</ecNumber>
    </recommendedName>
</protein>
<dbReference type="Pfam" id="PF00450">
    <property type="entry name" value="Peptidase_S10"/>
    <property type="match status" value="1"/>
</dbReference>
<accession>T1DI41</accession>
<evidence type="ECO:0000256" key="5">
    <source>
        <dbReference type="ARBA" id="ARBA00022801"/>
    </source>
</evidence>
<dbReference type="GO" id="GO:0006508">
    <property type="term" value="P:proteolysis"/>
    <property type="evidence" value="ECO:0007669"/>
    <property type="project" value="UniProtKB-KW"/>
</dbReference>
<keyword evidence="3 7" id="KW-0645">Protease</keyword>
<evidence type="ECO:0000256" key="7">
    <source>
        <dbReference type="RuleBase" id="RU361156"/>
    </source>
</evidence>
<dbReference type="PANTHER" id="PTHR11802">
    <property type="entry name" value="SERINE PROTEASE FAMILY S10 SERINE CARBOXYPEPTIDASE"/>
    <property type="match status" value="1"/>
</dbReference>
<evidence type="ECO:0000256" key="3">
    <source>
        <dbReference type="ARBA" id="ARBA00022670"/>
    </source>
</evidence>
<evidence type="ECO:0000256" key="1">
    <source>
        <dbReference type="ARBA" id="ARBA00009431"/>
    </source>
</evidence>
<evidence type="ECO:0000313" key="8">
    <source>
        <dbReference type="EMBL" id="JAA93691.1"/>
    </source>
</evidence>
<evidence type="ECO:0000256" key="6">
    <source>
        <dbReference type="ARBA" id="ARBA00023180"/>
    </source>
</evidence>
<organism evidence="8">
    <name type="scientific">Psorophora albipes</name>
    <dbReference type="NCBI Taxonomy" id="869069"/>
    <lineage>
        <taxon>Eukaryota</taxon>
        <taxon>Metazoa</taxon>
        <taxon>Ecdysozoa</taxon>
        <taxon>Arthropoda</taxon>
        <taxon>Hexapoda</taxon>
        <taxon>Insecta</taxon>
        <taxon>Pterygota</taxon>
        <taxon>Neoptera</taxon>
        <taxon>Endopterygota</taxon>
        <taxon>Diptera</taxon>
        <taxon>Nematocera</taxon>
        <taxon>Culicoidea</taxon>
        <taxon>Culicidae</taxon>
        <taxon>Culicinae</taxon>
        <taxon>Aedini</taxon>
        <taxon>Psorophora</taxon>
    </lineage>
</organism>
<dbReference type="PROSITE" id="PS00131">
    <property type="entry name" value="CARBOXYPEPT_SER_SER"/>
    <property type="match status" value="1"/>
</dbReference>
<evidence type="ECO:0000256" key="2">
    <source>
        <dbReference type="ARBA" id="ARBA00022645"/>
    </source>
</evidence>
<reference evidence="8" key="1">
    <citation type="journal article" date="2013" name="BMC Genomics">
        <title>A deep insight into the sialotranscriptome of the mosquito, Psorophora albipes.</title>
        <authorList>
            <person name="Chagas A.C."/>
            <person name="Calvo E."/>
            <person name="Rios-Velasquez C.M."/>
            <person name="Pessoa F.A."/>
            <person name="Medeiros J.F."/>
            <person name="Ribeiro J.M."/>
        </authorList>
    </citation>
    <scope>NUCLEOTIDE SEQUENCE</scope>
</reference>